<dbReference type="EMBL" id="BAABHJ010000008">
    <property type="protein sequence ID" value="GAA4608299.1"/>
    <property type="molecule type" value="Genomic_DNA"/>
</dbReference>
<dbReference type="Proteomes" id="UP001500212">
    <property type="component" value="Unassembled WGS sequence"/>
</dbReference>
<organism evidence="2 3">
    <name type="scientific">Actinoallomurus liliacearum</name>
    <dbReference type="NCBI Taxonomy" id="1080073"/>
    <lineage>
        <taxon>Bacteria</taxon>
        <taxon>Bacillati</taxon>
        <taxon>Actinomycetota</taxon>
        <taxon>Actinomycetes</taxon>
        <taxon>Streptosporangiales</taxon>
        <taxon>Thermomonosporaceae</taxon>
        <taxon>Actinoallomurus</taxon>
    </lineage>
</organism>
<evidence type="ECO:0008006" key="4">
    <source>
        <dbReference type="Google" id="ProtNLM"/>
    </source>
</evidence>
<reference evidence="3" key="1">
    <citation type="journal article" date="2019" name="Int. J. Syst. Evol. Microbiol.">
        <title>The Global Catalogue of Microorganisms (GCM) 10K type strain sequencing project: providing services to taxonomists for standard genome sequencing and annotation.</title>
        <authorList>
            <consortium name="The Broad Institute Genomics Platform"/>
            <consortium name="The Broad Institute Genome Sequencing Center for Infectious Disease"/>
            <person name="Wu L."/>
            <person name="Ma J."/>
        </authorList>
    </citation>
    <scope>NUCLEOTIDE SEQUENCE [LARGE SCALE GENOMIC DNA]</scope>
    <source>
        <strain evidence="3">JCM 17938</strain>
    </source>
</reference>
<evidence type="ECO:0000256" key="1">
    <source>
        <dbReference type="SAM" id="MobiDB-lite"/>
    </source>
</evidence>
<name>A0ABP8THG8_9ACTN</name>
<protein>
    <recommendedName>
        <fullName evidence="4">PknH-like extracellular domain-containing protein</fullName>
    </recommendedName>
</protein>
<sequence>MYRPRAYVPVLLAAGVLLAGCGGGGGHKATPSSSPPGRTTASPSPTPSYAADRVAAAFLSARDIDPRIKEQPPSTPALKEHAVPSCSLSAIKPAGGPDVKVREFNTSQYYGANYGEIALTYPDAATAAAMFATIRTKVMACPAKKHIPQKRLPGNRIALAHDDTWHTTDETTPGWSHVRGFEKALYAPSASIINVIYRSFDYVNRGNVVLVSMYWERVAPKASGDAITKKGTSLLTKQLGRLP</sequence>
<evidence type="ECO:0000313" key="2">
    <source>
        <dbReference type="EMBL" id="GAA4608299.1"/>
    </source>
</evidence>
<comment type="caution">
    <text evidence="2">The sequence shown here is derived from an EMBL/GenBank/DDBJ whole genome shotgun (WGS) entry which is preliminary data.</text>
</comment>
<evidence type="ECO:0000313" key="3">
    <source>
        <dbReference type="Proteomes" id="UP001500212"/>
    </source>
</evidence>
<feature type="region of interest" description="Disordered" evidence="1">
    <location>
        <begin position="24"/>
        <end position="48"/>
    </location>
</feature>
<gene>
    <name evidence="2" type="ORF">GCM10023195_32410</name>
</gene>
<accession>A0ABP8THG8</accession>
<dbReference type="RefSeq" id="WP_345354255.1">
    <property type="nucleotide sequence ID" value="NZ_BAABHJ010000008.1"/>
</dbReference>
<feature type="compositionally biased region" description="Polar residues" evidence="1">
    <location>
        <begin position="30"/>
        <end position="43"/>
    </location>
</feature>
<dbReference type="PROSITE" id="PS51257">
    <property type="entry name" value="PROKAR_LIPOPROTEIN"/>
    <property type="match status" value="1"/>
</dbReference>
<proteinExistence type="predicted"/>
<keyword evidence="3" id="KW-1185">Reference proteome</keyword>